<dbReference type="CDD" id="cd00096">
    <property type="entry name" value="Ig"/>
    <property type="match status" value="1"/>
</dbReference>
<keyword evidence="2" id="KW-0812">Transmembrane</keyword>
<evidence type="ECO:0000256" key="8">
    <source>
        <dbReference type="ARBA" id="ARBA00023157"/>
    </source>
</evidence>
<dbReference type="PRINTS" id="PR01838">
    <property type="entry name" value="NCAMFAMILY"/>
</dbReference>
<dbReference type="InterPro" id="IPR013098">
    <property type="entry name" value="Ig_I-set"/>
</dbReference>
<dbReference type="FunCoup" id="E2BH42">
    <property type="interactions" value="289"/>
</dbReference>
<feature type="domain" description="Fibronectin type-III" evidence="13">
    <location>
        <begin position="567"/>
        <end position="669"/>
    </location>
</feature>
<feature type="domain" description="Ig-like" evidence="12">
    <location>
        <begin position="88"/>
        <end position="158"/>
    </location>
</feature>
<keyword evidence="9" id="KW-0325">Glycoprotein</keyword>
<dbReference type="InterPro" id="IPR003598">
    <property type="entry name" value="Ig_sub2"/>
</dbReference>
<dbReference type="STRING" id="610380.E2BH42"/>
<dbReference type="Gene3D" id="2.60.40.10">
    <property type="entry name" value="Immunoglobulins"/>
    <property type="match status" value="6"/>
</dbReference>
<dbReference type="AlphaFoldDB" id="E2BH42"/>
<dbReference type="InterPro" id="IPR051170">
    <property type="entry name" value="Neural/epithelial_adhesion"/>
</dbReference>
<dbReference type="SUPFAM" id="SSF49265">
    <property type="entry name" value="Fibronectin type III"/>
    <property type="match status" value="1"/>
</dbReference>
<evidence type="ECO:0000256" key="7">
    <source>
        <dbReference type="ARBA" id="ARBA00023136"/>
    </source>
</evidence>
<feature type="domain" description="Ig-like" evidence="12">
    <location>
        <begin position="258"/>
        <end position="358"/>
    </location>
</feature>
<keyword evidence="10" id="KW-0393">Immunoglobulin domain</keyword>
<evidence type="ECO:0000256" key="10">
    <source>
        <dbReference type="ARBA" id="ARBA00023319"/>
    </source>
</evidence>
<dbReference type="CDD" id="cd00063">
    <property type="entry name" value="FN3"/>
    <property type="match status" value="2"/>
</dbReference>
<keyword evidence="4" id="KW-0677">Repeat</keyword>
<dbReference type="InterPro" id="IPR003599">
    <property type="entry name" value="Ig_sub"/>
</dbReference>
<accession>E2BH42</accession>
<dbReference type="SMART" id="SM00409">
    <property type="entry name" value="IG"/>
    <property type="match status" value="4"/>
</dbReference>
<dbReference type="GO" id="GO:0030154">
    <property type="term" value="P:cell differentiation"/>
    <property type="evidence" value="ECO:0007669"/>
    <property type="project" value="UniProtKB-ARBA"/>
</dbReference>
<evidence type="ECO:0000313" key="15">
    <source>
        <dbReference type="Proteomes" id="UP000008237"/>
    </source>
</evidence>
<dbReference type="EMBL" id="GL448268">
    <property type="protein sequence ID" value="EFN84963.1"/>
    <property type="molecule type" value="Genomic_DNA"/>
</dbReference>
<dbReference type="Pfam" id="PF13927">
    <property type="entry name" value="Ig_3"/>
    <property type="match status" value="2"/>
</dbReference>
<keyword evidence="3" id="KW-0732">Signal</keyword>
<dbReference type="PANTHER" id="PTHR12231">
    <property type="entry name" value="CTX-RELATED TYPE I TRANSMEMBRANE PROTEIN"/>
    <property type="match status" value="1"/>
</dbReference>
<dbReference type="SMART" id="SM00408">
    <property type="entry name" value="IGc2"/>
    <property type="match status" value="4"/>
</dbReference>
<keyword evidence="15" id="KW-1185">Reference proteome</keyword>
<dbReference type="OMA" id="NLALMIT"/>
<organism evidence="15">
    <name type="scientific">Harpegnathos saltator</name>
    <name type="common">Jerdon's jumping ant</name>
    <dbReference type="NCBI Taxonomy" id="610380"/>
    <lineage>
        <taxon>Eukaryota</taxon>
        <taxon>Metazoa</taxon>
        <taxon>Ecdysozoa</taxon>
        <taxon>Arthropoda</taxon>
        <taxon>Hexapoda</taxon>
        <taxon>Insecta</taxon>
        <taxon>Pterygota</taxon>
        <taxon>Neoptera</taxon>
        <taxon>Endopterygota</taxon>
        <taxon>Hymenoptera</taxon>
        <taxon>Apocrita</taxon>
        <taxon>Aculeata</taxon>
        <taxon>Formicoidea</taxon>
        <taxon>Formicidae</taxon>
        <taxon>Ponerinae</taxon>
        <taxon>Ponerini</taxon>
        <taxon>Harpegnathos</taxon>
    </lineage>
</organism>
<dbReference type="GO" id="GO:0043005">
    <property type="term" value="C:neuron projection"/>
    <property type="evidence" value="ECO:0007669"/>
    <property type="project" value="TreeGrafter"/>
</dbReference>
<evidence type="ECO:0000256" key="6">
    <source>
        <dbReference type="ARBA" id="ARBA00022989"/>
    </source>
</evidence>
<dbReference type="PROSITE" id="PS50835">
    <property type="entry name" value="IG_LIKE"/>
    <property type="match status" value="5"/>
</dbReference>
<dbReference type="InterPro" id="IPR009138">
    <property type="entry name" value="Neural_cell_adh"/>
</dbReference>
<dbReference type="InParanoid" id="E2BH42"/>
<proteinExistence type="predicted"/>
<dbReference type="InterPro" id="IPR007110">
    <property type="entry name" value="Ig-like_dom"/>
</dbReference>
<protein>
    <submittedName>
        <fullName evidence="14">Fasciclin-2</fullName>
    </submittedName>
</protein>
<dbReference type="Pfam" id="PF00041">
    <property type="entry name" value="fn3"/>
    <property type="match status" value="2"/>
</dbReference>
<keyword evidence="7" id="KW-0472">Membrane</keyword>
<evidence type="ECO:0000256" key="11">
    <source>
        <dbReference type="SAM" id="MobiDB-lite"/>
    </source>
</evidence>
<dbReference type="GO" id="GO:0009653">
    <property type="term" value="P:anatomical structure morphogenesis"/>
    <property type="evidence" value="ECO:0007669"/>
    <property type="project" value="UniProtKB-ARBA"/>
</dbReference>
<reference evidence="14 15" key="1">
    <citation type="journal article" date="2010" name="Science">
        <title>Genomic comparison of the ants Camponotus floridanus and Harpegnathos saltator.</title>
        <authorList>
            <person name="Bonasio R."/>
            <person name="Zhang G."/>
            <person name="Ye C."/>
            <person name="Mutti N.S."/>
            <person name="Fang X."/>
            <person name="Qin N."/>
            <person name="Donahue G."/>
            <person name="Yang P."/>
            <person name="Li Q."/>
            <person name="Li C."/>
            <person name="Zhang P."/>
            <person name="Huang Z."/>
            <person name="Berger S.L."/>
            <person name="Reinberg D."/>
            <person name="Wang J."/>
            <person name="Liebig J."/>
        </authorList>
    </citation>
    <scope>NUCLEOTIDE SEQUENCE [LARGE SCALE GENOMIC DNA]</scope>
    <source>
        <strain evidence="14 15">R22 G/1</strain>
    </source>
</reference>
<keyword evidence="6" id="KW-1133">Transmembrane helix</keyword>
<evidence type="ECO:0000256" key="3">
    <source>
        <dbReference type="ARBA" id="ARBA00022729"/>
    </source>
</evidence>
<dbReference type="PROSITE" id="PS50853">
    <property type="entry name" value="FN3"/>
    <property type="match status" value="2"/>
</dbReference>
<gene>
    <name evidence="14" type="ORF">EAI_17301</name>
</gene>
<evidence type="ECO:0000259" key="12">
    <source>
        <dbReference type="PROSITE" id="PS50835"/>
    </source>
</evidence>
<dbReference type="InterPro" id="IPR036179">
    <property type="entry name" value="Ig-like_dom_sf"/>
</dbReference>
<feature type="domain" description="Ig-like" evidence="12">
    <location>
        <begin position="165"/>
        <end position="253"/>
    </location>
</feature>
<dbReference type="InterPro" id="IPR013783">
    <property type="entry name" value="Ig-like_fold"/>
</dbReference>
<comment type="subcellular location">
    <subcellularLocation>
        <location evidence="1">Membrane</location>
        <topology evidence="1">Single-pass membrane protein</topology>
    </subcellularLocation>
</comment>
<dbReference type="Proteomes" id="UP000008237">
    <property type="component" value="Unassembled WGS sequence"/>
</dbReference>
<keyword evidence="5" id="KW-0130">Cell adhesion</keyword>
<evidence type="ECO:0000256" key="9">
    <source>
        <dbReference type="ARBA" id="ARBA00023180"/>
    </source>
</evidence>
<sequence length="704" mass="79234">MHWLDTHNQTIEPLNSHTGQPKTTMYTEKYPDGSLALFFNSLDENQAGKYSCIGTYASNVVMSKSITIETIIAITWENAPLDQHPILGEDFPIRCKVRARPAPVVDWLYNGELIRTNDRYIIEKFALTIRNVQESDDGVYTCRASVQTTGELRERPIKVEVYTRPSIEEISGPIEITEGEPGSILCKASGKPPPILSWIKSLTHTNLSNVDRFSVDPYNGVLSISEVKREDAGEYECTATNPAGIATMNILVNVIVKPKIMEFMNETVVENKPVNIMCKAFGRPPPDVSFRKLTLEKHYVMGPQPNDDRIIVINKADDVNGETVGNLTIMNALTSDDGLYECVAKNRGGYAHRNGHLTVEYPPSFRSMSNVTVWSWDKRPVNLTCIAESIPNATIRWTLYGDQEIKSLPMMKQIGNGPISILQVTPTNTRYYTNYKCIAVNLHGTREHIIELREAKRPGYLLDVKMTEISATTIAFALVPPQHPDLPVTAITVQYKDDREIWTQARNMTWSVAHSAPGRYVIENLKPLTSYDFRFAAMNDVGLGNWGNDYHEVTPGKTVPKQPKILVPLTNEEYDVSQYNNQYEVGWNTPADNGEPIDVYQMKYCQIRRVVGEWEVLHETCRTAEIKDRNRHWLRDLNSDTIYRIELQAHNVMGFSESSFARFKTARESTGITVDYTVISAAGDTCKIAVAAITTAVLLLSLAI</sequence>
<evidence type="ECO:0000256" key="2">
    <source>
        <dbReference type="ARBA" id="ARBA00022692"/>
    </source>
</evidence>
<dbReference type="SUPFAM" id="SSF48726">
    <property type="entry name" value="Immunoglobulin"/>
    <property type="match status" value="4"/>
</dbReference>
<evidence type="ECO:0000256" key="1">
    <source>
        <dbReference type="ARBA" id="ARBA00004167"/>
    </source>
</evidence>
<dbReference type="SMART" id="SM00060">
    <property type="entry name" value="FN3"/>
    <property type="match status" value="2"/>
</dbReference>
<keyword evidence="8" id="KW-1015">Disulfide bond</keyword>
<evidence type="ECO:0000313" key="14">
    <source>
        <dbReference type="EMBL" id="EFN84963.1"/>
    </source>
</evidence>
<dbReference type="InterPro" id="IPR036116">
    <property type="entry name" value="FN3_sf"/>
</dbReference>
<evidence type="ECO:0000256" key="4">
    <source>
        <dbReference type="ARBA" id="ARBA00022737"/>
    </source>
</evidence>
<evidence type="ECO:0000256" key="5">
    <source>
        <dbReference type="ARBA" id="ARBA00022889"/>
    </source>
</evidence>
<feature type="domain" description="Ig-like" evidence="12">
    <location>
        <begin position="1"/>
        <end position="67"/>
    </location>
</feature>
<dbReference type="InterPro" id="IPR003961">
    <property type="entry name" value="FN3_dom"/>
</dbReference>
<dbReference type="GO" id="GO:0005886">
    <property type="term" value="C:plasma membrane"/>
    <property type="evidence" value="ECO:0007669"/>
    <property type="project" value="UniProtKB-ARBA"/>
</dbReference>
<name>E2BH42_HARSA</name>
<dbReference type="Pfam" id="PF07679">
    <property type="entry name" value="I-set"/>
    <property type="match status" value="2"/>
</dbReference>
<dbReference type="GO" id="GO:0007155">
    <property type="term" value="P:cell adhesion"/>
    <property type="evidence" value="ECO:0007669"/>
    <property type="project" value="UniProtKB-KW"/>
</dbReference>
<feature type="region of interest" description="Disordered" evidence="11">
    <location>
        <begin position="1"/>
        <end position="25"/>
    </location>
</feature>
<dbReference type="OrthoDB" id="10056271at2759"/>
<dbReference type="PANTHER" id="PTHR12231:SF269">
    <property type="entry name" value="FASCILIN 2-LIKE PROTEIN"/>
    <property type="match status" value="1"/>
</dbReference>
<evidence type="ECO:0000259" key="13">
    <source>
        <dbReference type="PROSITE" id="PS50853"/>
    </source>
</evidence>
<dbReference type="FunFam" id="2.60.40.10:FF:000032">
    <property type="entry name" value="palladin isoform X1"/>
    <property type="match status" value="1"/>
</dbReference>
<feature type="domain" description="Ig-like" evidence="12">
    <location>
        <begin position="363"/>
        <end position="453"/>
    </location>
</feature>
<feature type="domain" description="Fibronectin type-III" evidence="13">
    <location>
        <begin position="460"/>
        <end position="561"/>
    </location>
</feature>